<feature type="domain" description="Sulfatase N-terminal" evidence="5">
    <location>
        <begin position="1"/>
        <end position="303"/>
    </location>
</feature>
<evidence type="ECO:0000256" key="1">
    <source>
        <dbReference type="ARBA" id="ARBA00008779"/>
    </source>
</evidence>
<dbReference type="PROSITE" id="PS00149">
    <property type="entry name" value="SULFATASE_2"/>
    <property type="match status" value="1"/>
</dbReference>
<keyword evidence="7" id="KW-1185">Reference proteome</keyword>
<evidence type="ECO:0000313" key="6">
    <source>
        <dbReference type="EMBL" id="GEO07456.1"/>
    </source>
</evidence>
<dbReference type="GO" id="GO:0046872">
    <property type="term" value="F:metal ion binding"/>
    <property type="evidence" value="ECO:0007669"/>
    <property type="project" value="UniProtKB-KW"/>
</dbReference>
<name>A0A512B655_9BACT</name>
<dbReference type="InterPro" id="IPR017850">
    <property type="entry name" value="Alkaline_phosphatase_core_sf"/>
</dbReference>
<protein>
    <submittedName>
        <fullName evidence="6">Heparan N-sulfatase</fullName>
    </submittedName>
</protein>
<dbReference type="EMBL" id="BJYS01000065">
    <property type="protein sequence ID" value="GEO07456.1"/>
    <property type="molecule type" value="Genomic_DNA"/>
</dbReference>
<dbReference type="InterPro" id="IPR024607">
    <property type="entry name" value="Sulfatase_CS"/>
</dbReference>
<dbReference type="Proteomes" id="UP000321532">
    <property type="component" value="Unassembled WGS sequence"/>
</dbReference>
<dbReference type="SUPFAM" id="SSF53649">
    <property type="entry name" value="Alkaline phosphatase-like"/>
    <property type="match status" value="1"/>
</dbReference>
<gene>
    <name evidence="6" type="ORF">AAE02nite_51200</name>
</gene>
<dbReference type="GO" id="GO:0004065">
    <property type="term" value="F:arylsulfatase activity"/>
    <property type="evidence" value="ECO:0007669"/>
    <property type="project" value="TreeGrafter"/>
</dbReference>
<keyword evidence="4" id="KW-0106">Calcium</keyword>
<dbReference type="Gene3D" id="3.40.720.10">
    <property type="entry name" value="Alkaline Phosphatase, subunit A"/>
    <property type="match status" value="1"/>
</dbReference>
<evidence type="ECO:0000256" key="3">
    <source>
        <dbReference type="ARBA" id="ARBA00022801"/>
    </source>
</evidence>
<dbReference type="InterPro" id="IPR050738">
    <property type="entry name" value="Sulfatase"/>
</dbReference>
<keyword evidence="3" id="KW-0378">Hydrolase</keyword>
<dbReference type="PROSITE" id="PS00523">
    <property type="entry name" value="SULFATASE_1"/>
    <property type="match status" value="1"/>
</dbReference>
<dbReference type="AlphaFoldDB" id="A0A512B655"/>
<evidence type="ECO:0000256" key="2">
    <source>
        <dbReference type="ARBA" id="ARBA00022723"/>
    </source>
</evidence>
<evidence type="ECO:0000313" key="7">
    <source>
        <dbReference type="Proteomes" id="UP000321532"/>
    </source>
</evidence>
<evidence type="ECO:0000259" key="5">
    <source>
        <dbReference type="Pfam" id="PF00884"/>
    </source>
</evidence>
<keyword evidence="2" id="KW-0479">Metal-binding</keyword>
<dbReference type="InterPro" id="IPR000917">
    <property type="entry name" value="Sulfatase_N"/>
</dbReference>
<organism evidence="6 7">
    <name type="scientific">Adhaeribacter aerolatus</name>
    <dbReference type="NCBI Taxonomy" id="670289"/>
    <lineage>
        <taxon>Bacteria</taxon>
        <taxon>Pseudomonadati</taxon>
        <taxon>Bacteroidota</taxon>
        <taxon>Cytophagia</taxon>
        <taxon>Cytophagales</taxon>
        <taxon>Hymenobacteraceae</taxon>
        <taxon>Adhaeribacter</taxon>
    </lineage>
</organism>
<dbReference type="Pfam" id="PF00884">
    <property type="entry name" value="Sulfatase"/>
    <property type="match status" value="1"/>
</dbReference>
<reference evidence="6 7" key="1">
    <citation type="submission" date="2019-07" db="EMBL/GenBank/DDBJ databases">
        <title>Whole genome shotgun sequence of Adhaeribacter aerolatus NBRC 106133.</title>
        <authorList>
            <person name="Hosoyama A."/>
            <person name="Uohara A."/>
            <person name="Ohji S."/>
            <person name="Ichikawa N."/>
        </authorList>
    </citation>
    <scope>NUCLEOTIDE SEQUENCE [LARGE SCALE GENOMIC DNA]</scope>
    <source>
        <strain evidence="6 7">NBRC 106133</strain>
    </source>
</reference>
<dbReference type="PANTHER" id="PTHR42693:SF53">
    <property type="entry name" value="ENDO-4-O-SULFATASE"/>
    <property type="match status" value="1"/>
</dbReference>
<dbReference type="CDD" id="cd16027">
    <property type="entry name" value="SGSH"/>
    <property type="match status" value="1"/>
</dbReference>
<comment type="caution">
    <text evidence="6">The sequence shown here is derived from an EMBL/GenBank/DDBJ whole genome shotgun (WGS) entry which is preliminary data.</text>
</comment>
<dbReference type="PANTHER" id="PTHR42693">
    <property type="entry name" value="ARYLSULFATASE FAMILY MEMBER"/>
    <property type="match status" value="1"/>
</dbReference>
<comment type="similarity">
    <text evidence="1">Belongs to the sulfatase family.</text>
</comment>
<sequence length="451" mass="50372">MADDHGTDALGCYGNPVIQTPNLDKLAAEGVRFTNAFCTTASCSPSRSVLLTGLHNHANGMYGLEHTYHHFNSFENVAGLPELLAKKGYRTARVGKFHVAPEKVFQFQTVLSAGQANDPNALGRSPVEMAAACKAFISQPGKPFFLYFASDDPHRSNGVLPNGHPTFNSYPAPNLFGNRRQGYPGIKEIVYAPDKVIVPPFLPDNAETRAELAQYYQAVSRLDQGVGQLIQILKDAGQYENSLIIYLSDNGVAFPGAKTTLYDPGMKLPLIVRRPGKDQKSFVQPALVSWVDITPTILDYAGASSGTKLQGKSFRAVLENEKAAGQTEIYASHSLHEITMYYPMRVIRTPKYKLIYNLAHELTFPFALDLVESSAWQSVQKSKSNIYGQRAIQQFLHRPKFELYDLEKDPGEINNLAQSKSHQEVFNQLLTKMKQFQKETSDPWYHKWTYE</sequence>
<accession>A0A512B655</accession>
<evidence type="ECO:0000256" key="4">
    <source>
        <dbReference type="ARBA" id="ARBA00022837"/>
    </source>
</evidence>
<proteinExistence type="inferred from homology"/>